<organism evidence="1">
    <name type="scientific">Salmonella enterica subsp. arizonae serovar 18:z4,z23:- str. CVM N26626</name>
    <dbReference type="NCBI Taxonomy" id="1395119"/>
    <lineage>
        <taxon>Bacteria</taxon>
        <taxon>Pseudomonadati</taxon>
        <taxon>Pseudomonadota</taxon>
        <taxon>Gammaproteobacteria</taxon>
        <taxon>Enterobacterales</taxon>
        <taxon>Enterobacteriaceae</taxon>
        <taxon>Salmonella</taxon>
    </lineage>
</organism>
<proteinExistence type="predicted"/>
<gene>
    <name evidence="1" type="ORF">P298_19130</name>
</gene>
<evidence type="ECO:0000313" key="1">
    <source>
        <dbReference type="EMBL" id="OLV96469.1"/>
    </source>
</evidence>
<dbReference type="AlphaFoldDB" id="A0A3S5YH51"/>
<accession>A0A3S5YH51</accession>
<dbReference type="EMBL" id="AWRC01000034">
    <property type="protein sequence ID" value="OLV96469.1"/>
    <property type="molecule type" value="Genomic_DNA"/>
</dbReference>
<reference evidence="1" key="1">
    <citation type="submission" date="2013-09" db="EMBL/GenBank/DDBJ databases">
        <title>Salmonella enterica subsp. IIIa serovar 18:z4:z23:-.</title>
        <authorList>
            <person name="Chen Y."/>
            <person name="Li C."/>
            <person name="Mcdermott P."/>
            <person name="Zhao S."/>
        </authorList>
    </citation>
    <scope>NUCLEOTIDE SEQUENCE [LARGE SCALE GENOMIC DNA]</scope>
    <source>
        <strain evidence="1">N26626</strain>
    </source>
</reference>
<name>A0A3S5YH51_SALER</name>
<protein>
    <submittedName>
        <fullName evidence="1">Uncharacterized protein</fullName>
    </submittedName>
</protein>
<dbReference type="Proteomes" id="UP000868500">
    <property type="component" value="Unassembled WGS sequence"/>
</dbReference>
<sequence length="41" mass="4419">MALRLSGLKTEPAGRKKAFAPRLGKFLLSVTVITFNASAAW</sequence>
<comment type="caution">
    <text evidence="1">The sequence shown here is derived from an EMBL/GenBank/DDBJ whole genome shotgun (WGS) entry which is preliminary data.</text>
</comment>